<sequence>MNRTDEKILALRSALVHAVGKICESERGLEMEPATVATLSFVVEQYMKILATDLPAFASHAKRSSISVDDVLLVARRNPDVLARLNDYVETYNLRTTSKKKKTDETKATTTKKKSKDHVVDFDDDFFDDDYDDDDDDSDLIKIKEEQQRHLINKENNISSSFAGGSSSRPPSFF</sequence>
<feature type="region of interest" description="Disordered" evidence="5">
    <location>
        <begin position="96"/>
        <end position="116"/>
    </location>
</feature>
<evidence type="ECO:0000256" key="5">
    <source>
        <dbReference type="SAM" id="MobiDB-lite"/>
    </source>
</evidence>
<dbReference type="InterPro" id="IPR029003">
    <property type="entry name" value="CENP-S/Mhf1"/>
</dbReference>
<dbReference type="PANTHER" id="PTHR22980">
    <property type="entry name" value="CORTISTATIN"/>
    <property type="match status" value="1"/>
</dbReference>
<dbReference type="Gene3D" id="1.10.20.10">
    <property type="entry name" value="Histone, subunit A"/>
    <property type="match status" value="1"/>
</dbReference>
<organism evidence="6">
    <name type="scientific">Aureoumbra lagunensis</name>
    <dbReference type="NCBI Taxonomy" id="44058"/>
    <lineage>
        <taxon>Eukaryota</taxon>
        <taxon>Sar</taxon>
        <taxon>Stramenopiles</taxon>
        <taxon>Ochrophyta</taxon>
        <taxon>Pelagophyceae</taxon>
        <taxon>Pelagomonadales</taxon>
        <taxon>Aureoumbra</taxon>
    </lineage>
</organism>
<dbReference type="EMBL" id="HBIJ01020755">
    <property type="protein sequence ID" value="CAE0372749.1"/>
    <property type="molecule type" value="Transcribed_RNA"/>
</dbReference>
<evidence type="ECO:0000313" key="6">
    <source>
        <dbReference type="EMBL" id="CAE0372749.1"/>
    </source>
</evidence>
<keyword evidence="4" id="KW-0234">DNA repair</keyword>
<dbReference type="GO" id="GO:0006281">
    <property type="term" value="P:DNA repair"/>
    <property type="evidence" value="ECO:0007669"/>
    <property type="project" value="UniProtKB-KW"/>
</dbReference>
<dbReference type="EMBL" id="HBIJ01020757">
    <property type="protein sequence ID" value="CAE0372751.1"/>
    <property type="molecule type" value="Transcribed_RNA"/>
</dbReference>
<dbReference type="GO" id="GO:0000712">
    <property type="term" value="P:resolution of meiotic recombination intermediates"/>
    <property type="evidence" value="ECO:0007669"/>
    <property type="project" value="TreeGrafter"/>
</dbReference>
<evidence type="ECO:0000256" key="1">
    <source>
        <dbReference type="ARBA" id="ARBA00006612"/>
    </source>
</evidence>
<evidence type="ECO:0008006" key="8">
    <source>
        <dbReference type="Google" id="ProtNLM"/>
    </source>
</evidence>
<dbReference type="GO" id="GO:0071821">
    <property type="term" value="C:FANCM-MHF complex"/>
    <property type="evidence" value="ECO:0007669"/>
    <property type="project" value="InterPro"/>
</dbReference>
<gene>
    <name evidence="6" type="ORF">ALAG00032_LOCUS13534</name>
    <name evidence="7" type="ORF">ALAG00032_LOCUS13536</name>
</gene>
<evidence type="ECO:0000256" key="2">
    <source>
        <dbReference type="ARBA" id="ARBA00022763"/>
    </source>
</evidence>
<keyword evidence="3" id="KW-0238">DNA-binding</keyword>
<accession>A0A6S8F0G9</accession>
<protein>
    <recommendedName>
        <fullName evidence="8">Centromere protein S</fullName>
    </recommendedName>
</protein>
<dbReference type="PANTHER" id="PTHR22980:SF0">
    <property type="entry name" value="CENTROMERE PROTEIN S"/>
    <property type="match status" value="1"/>
</dbReference>
<dbReference type="GO" id="GO:0031297">
    <property type="term" value="P:replication fork processing"/>
    <property type="evidence" value="ECO:0007669"/>
    <property type="project" value="TreeGrafter"/>
</dbReference>
<proteinExistence type="inferred from homology"/>
<evidence type="ECO:0000256" key="3">
    <source>
        <dbReference type="ARBA" id="ARBA00023125"/>
    </source>
</evidence>
<dbReference type="GO" id="GO:0046982">
    <property type="term" value="F:protein heterodimerization activity"/>
    <property type="evidence" value="ECO:0007669"/>
    <property type="project" value="InterPro"/>
</dbReference>
<dbReference type="InterPro" id="IPR009072">
    <property type="entry name" value="Histone-fold"/>
</dbReference>
<keyword evidence="2" id="KW-0227">DNA damage</keyword>
<evidence type="ECO:0000313" key="7">
    <source>
        <dbReference type="EMBL" id="CAE0372751.1"/>
    </source>
</evidence>
<dbReference type="GO" id="GO:0003677">
    <property type="term" value="F:DNA binding"/>
    <property type="evidence" value="ECO:0007669"/>
    <property type="project" value="UniProtKB-KW"/>
</dbReference>
<dbReference type="CDD" id="cd22919">
    <property type="entry name" value="HFD_CENP-S"/>
    <property type="match status" value="1"/>
</dbReference>
<evidence type="ECO:0000256" key="4">
    <source>
        <dbReference type="ARBA" id="ARBA00023204"/>
    </source>
</evidence>
<comment type="similarity">
    <text evidence="1">Belongs to the TAF9 family. CENP-S/MHF1 subfamily.</text>
</comment>
<dbReference type="AlphaFoldDB" id="A0A6S8F0G9"/>
<dbReference type="SUPFAM" id="SSF47113">
    <property type="entry name" value="Histone-fold"/>
    <property type="match status" value="1"/>
</dbReference>
<feature type="region of interest" description="Disordered" evidence="5">
    <location>
        <begin position="152"/>
        <end position="174"/>
    </location>
</feature>
<dbReference type="GO" id="GO:0003682">
    <property type="term" value="F:chromatin binding"/>
    <property type="evidence" value="ECO:0007669"/>
    <property type="project" value="TreeGrafter"/>
</dbReference>
<reference evidence="6" key="1">
    <citation type="submission" date="2021-01" db="EMBL/GenBank/DDBJ databases">
        <authorList>
            <person name="Corre E."/>
            <person name="Pelletier E."/>
            <person name="Niang G."/>
            <person name="Scheremetjew M."/>
            <person name="Finn R."/>
            <person name="Kale V."/>
            <person name="Holt S."/>
            <person name="Cochrane G."/>
            <person name="Meng A."/>
            <person name="Brown T."/>
            <person name="Cohen L."/>
        </authorList>
    </citation>
    <scope>NUCLEOTIDE SEQUENCE</scope>
    <source>
        <strain evidence="6">CCMP1510</strain>
    </source>
</reference>
<feature type="compositionally biased region" description="Low complexity" evidence="5">
    <location>
        <begin position="159"/>
        <end position="174"/>
    </location>
</feature>
<name>A0A6S8F0G9_9STRA</name>
<dbReference type="Pfam" id="PF15630">
    <property type="entry name" value="CENP-S"/>
    <property type="match status" value="1"/>
</dbReference>